<reference evidence="1" key="2">
    <citation type="journal article" date="2022" name="New Phytol.">
        <title>Evolutionary transition to the ectomycorrhizal habit in the genomes of a hyperdiverse lineage of mushroom-forming fungi.</title>
        <authorList>
            <person name="Looney B."/>
            <person name="Miyauchi S."/>
            <person name="Morin E."/>
            <person name="Drula E."/>
            <person name="Courty P.E."/>
            <person name="Kohler A."/>
            <person name="Kuo A."/>
            <person name="LaButti K."/>
            <person name="Pangilinan J."/>
            <person name="Lipzen A."/>
            <person name="Riley R."/>
            <person name="Andreopoulos W."/>
            <person name="He G."/>
            <person name="Johnson J."/>
            <person name="Nolan M."/>
            <person name="Tritt A."/>
            <person name="Barry K.W."/>
            <person name="Grigoriev I.V."/>
            <person name="Nagy L.G."/>
            <person name="Hibbett D."/>
            <person name="Henrissat B."/>
            <person name="Matheny P.B."/>
            <person name="Labbe J."/>
            <person name="Martin F.M."/>
        </authorList>
    </citation>
    <scope>NUCLEOTIDE SEQUENCE</scope>
    <source>
        <strain evidence="1">FP105234-sp</strain>
    </source>
</reference>
<sequence length="541" mass="56662">MTPGFFVLSPPPGFEHLQALIHCLCSGDESNAAPAQDGAQRSAQRPATHLPPEILSHIFSILSSIDQPARPYGKKGSLGWLTATHVCRRWRSVALGDPSLWASNIILPFALGARWADTFIARAQGASLVITRPQDVSPSPILPTNIEFDFLRANLARTQVLRLDANATHLHALCTPAPLLHTLDIRHLMSGLYRMRPGAAVNSPPILSKDLFGGSTGAPALRHLRVETQGPLPWTSPLLAGLKSLDLRHRSRPVAGAEATEMFTVLGGMPALEKLALQLQLGAPETAPQPVVALAALRELALQTTVASACHILARVALPATASVRCELSCFGGPCTQLPALLSTAAASIDVRASLVARIQVMPTGNTKPWAPGSLSVDVTAWRADTPALTLSFMDDALLKRGLLAGALAALASAHLEVLVVGSDGSDDAWLAALQGAHALRSVTVARRAGQQFCVALAVAPAGFLPALAELEVQDVDFGVGGAGAGDGLAQALAQGLEQRVHARGGCALRVLKLTGCTLDGAEVRRLREAVPGMEVTCPCA</sequence>
<name>A0ACB8RRL6_9AGAM</name>
<accession>A0ACB8RRL6</accession>
<organism evidence="1 2">
    <name type="scientific">Auriscalpium vulgare</name>
    <dbReference type="NCBI Taxonomy" id="40419"/>
    <lineage>
        <taxon>Eukaryota</taxon>
        <taxon>Fungi</taxon>
        <taxon>Dikarya</taxon>
        <taxon>Basidiomycota</taxon>
        <taxon>Agaricomycotina</taxon>
        <taxon>Agaricomycetes</taxon>
        <taxon>Russulales</taxon>
        <taxon>Auriscalpiaceae</taxon>
        <taxon>Auriscalpium</taxon>
    </lineage>
</organism>
<comment type="caution">
    <text evidence="1">The sequence shown here is derived from an EMBL/GenBank/DDBJ whole genome shotgun (WGS) entry which is preliminary data.</text>
</comment>
<dbReference type="EMBL" id="MU275929">
    <property type="protein sequence ID" value="KAI0046291.1"/>
    <property type="molecule type" value="Genomic_DNA"/>
</dbReference>
<reference evidence="1" key="1">
    <citation type="submission" date="2021-02" db="EMBL/GenBank/DDBJ databases">
        <authorList>
            <consortium name="DOE Joint Genome Institute"/>
            <person name="Ahrendt S."/>
            <person name="Looney B.P."/>
            <person name="Miyauchi S."/>
            <person name="Morin E."/>
            <person name="Drula E."/>
            <person name="Courty P.E."/>
            <person name="Chicoki N."/>
            <person name="Fauchery L."/>
            <person name="Kohler A."/>
            <person name="Kuo A."/>
            <person name="Labutti K."/>
            <person name="Pangilinan J."/>
            <person name="Lipzen A."/>
            <person name="Riley R."/>
            <person name="Andreopoulos W."/>
            <person name="He G."/>
            <person name="Johnson J."/>
            <person name="Barry K.W."/>
            <person name="Grigoriev I.V."/>
            <person name="Nagy L."/>
            <person name="Hibbett D."/>
            <person name="Henrissat B."/>
            <person name="Matheny P.B."/>
            <person name="Labbe J."/>
            <person name="Martin F."/>
        </authorList>
    </citation>
    <scope>NUCLEOTIDE SEQUENCE</scope>
    <source>
        <strain evidence="1">FP105234-sp</strain>
    </source>
</reference>
<dbReference type="Proteomes" id="UP000814033">
    <property type="component" value="Unassembled WGS sequence"/>
</dbReference>
<keyword evidence="2" id="KW-1185">Reference proteome</keyword>
<protein>
    <submittedName>
        <fullName evidence="1">Uncharacterized protein</fullName>
    </submittedName>
</protein>
<gene>
    <name evidence="1" type="ORF">FA95DRAFT_1402026</name>
</gene>
<proteinExistence type="predicted"/>
<evidence type="ECO:0000313" key="1">
    <source>
        <dbReference type="EMBL" id="KAI0046291.1"/>
    </source>
</evidence>
<evidence type="ECO:0000313" key="2">
    <source>
        <dbReference type="Proteomes" id="UP000814033"/>
    </source>
</evidence>